<sequence>MSELFISCQSADPLAHSFRQQLEDWSEQDWEFPTVSFHEQHLPIRFTGFHAAKIKRQLKRDIKRAHRLLVIVSRETWQSEWTDWEIATAIQAGKTVLATKLDSTNIAPLALIAGPSTWVPPFDRSVFTQQRN</sequence>
<dbReference type="EMBL" id="JQCA01000020">
    <property type="protein sequence ID" value="KRO04956.1"/>
    <property type="molecule type" value="Genomic_DNA"/>
</dbReference>
<accession>A0A0R2LY77</accession>
<keyword evidence="3" id="KW-1185">Reference proteome</keyword>
<evidence type="ECO:0000313" key="3">
    <source>
        <dbReference type="Proteomes" id="UP000051906"/>
    </source>
</evidence>
<evidence type="ECO:0000313" key="2">
    <source>
        <dbReference type="EMBL" id="KRO04956.1"/>
    </source>
</evidence>
<reference evidence="2 3" key="1">
    <citation type="journal article" date="2015" name="Genome Announc.">
        <title>Expanding the biotechnology potential of lactobacilli through comparative genomics of 213 strains and associated genera.</title>
        <authorList>
            <person name="Sun Z."/>
            <person name="Harris H.M."/>
            <person name="McCann A."/>
            <person name="Guo C."/>
            <person name="Argimon S."/>
            <person name="Zhang W."/>
            <person name="Yang X."/>
            <person name="Jeffery I.B."/>
            <person name="Cooney J.C."/>
            <person name="Kagawa T.F."/>
            <person name="Liu W."/>
            <person name="Song Y."/>
            <person name="Salvetti E."/>
            <person name="Wrobel A."/>
            <person name="Rasinkangas P."/>
            <person name="Parkhill J."/>
            <person name="Rea M.C."/>
            <person name="O'Sullivan O."/>
            <person name="Ritari J."/>
            <person name="Douillard F.P."/>
            <person name="Paul Ross R."/>
            <person name="Yang R."/>
            <person name="Briner A.E."/>
            <person name="Felis G.E."/>
            <person name="de Vos W.M."/>
            <person name="Barrangou R."/>
            <person name="Klaenhammer T.R."/>
            <person name="Caufield P.W."/>
            <person name="Cui Y."/>
            <person name="Zhang H."/>
            <person name="O'Toole P.W."/>
        </authorList>
    </citation>
    <scope>NUCLEOTIDE SEQUENCE [LARGE SCALE GENOMIC DNA]</scope>
    <source>
        <strain evidence="2 3">DSM 22467</strain>
    </source>
</reference>
<proteinExistence type="predicted"/>
<dbReference type="SUPFAM" id="SSF52200">
    <property type="entry name" value="Toll/Interleukin receptor TIR domain"/>
    <property type="match status" value="1"/>
</dbReference>
<gene>
    <name evidence="2" type="ORF">IV54_GL000680</name>
</gene>
<dbReference type="Gene3D" id="3.40.50.11200">
    <property type="match status" value="1"/>
</dbReference>
<dbReference type="Pfam" id="PF08937">
    <property type="entry name" value="ThsB_TIR"/>
    <property type="match status" value="1"/>
</dbReference>
<organism evidence="2 3">
    <name type="scientific">Levilactobacillus paucivorans</name>
    <dbReference type="NCBI Taxonomy" id="616990"/>
    <lineage>
        <taxon>Bacteria</taxon>
        <taxon>Bacillati</taxon>
        <taxon>Bacillota</taxon>
        <taxon>Bacilli</taxon>
        <taxon>Lactobacillales</taxon>
        <taxon>Lactobacillaceae</taxon>
        <taxon>Levilactobacillus</taxon>
    </lineage>
</organism>
<dbReference type="PATRIC" id="fig|616990.3.peg.725"/>
<dbReference type="RefSeq" id="WP_057877552.1">
    <property type="nucleotide sequence ID" value="NZ_JQCA01000020.1"/>
</dbReference>
<dbReference type="OrthoDB" id="2316360at2"/>
<comment type="caution">
    <text evidence="2">The sequence shown here is derived from an EMBL/GenBank/DDBJ whole genome shotgun (WGS) entry which is preliminary data.</text>
</comment>
<dbReference type="Proteomes" id="UP000051906">
    <property type="component" value="Unassembled WGS sequence"/>
</dbReference>
<dbReference type="InterPro" id="IPR015032">
    <property type="entry name" value="ThsB__TIR-like_domain"/>
</dbReference>
<feature type="domain" description="Thoeris protein ThsB TIR-like" evidence="1">
    <location>
        <begin position="19"/>
        <end position="104"/>
    </location>
</feature>
<dbReference type="InterPro" id="IPR035897">
    <property type="entry name" value="Toll_tir_struct_dom_sf"/>
</dbReference>
<protein>
    <recommendedName>
        <fullName evidence="1">Thoeris protein ThsB TIR-like domain-containing protein</fullName>
    </recommendedName>
</protein>
<name>A0A0R2LY77_9LACO</name>
<dbReference type="AlphaFoldDB" id="A0A0R2LY77"/>
<evidence type="ECO:0000259" key="1">
    <source>
        <dbReference type="Pfam" id="PF08937"/>
    </source>
</evidence>